<dbReference type="AlphaFoldDB" id="A0A9D4MPS9"/>
<sequence length="55" mass="5853">MLMATGLSPRRAVSPACRGGPCRTALNVLRTGLDQTVTSSATTIKATSWMTRMVQ</sequence>
<keyword evidence="2" id="KW-1185">Reference proteome</keyword>
<dbReference type="Proteomes" id="UP000828390">
    <property type="component" value="Unassembled WGS sequence"/>
</dbReference>
<organism evidence="1 2">
    <name type="scientific">Dreissena polymorpha</name>
    <name type="common">Zebra mussel</name>
    <name type="synonym">Mytilus polymorpha</name>
    <dbReference type="NCBI Taxonomy" id="45954"/>
    <lineage>
        <taxon>Eukaryota</taxon>
        <taxon>Metazoa</taxon>
        <taxon>Spiralia</taxon>
        <taxon>Lophotrochozoa</taxon>
        <taxon>Mollusca</taxon>
        <taxon>Bivalvia</taxon>
        <taxon>Autobranchia</taxon>
        <taxon>Heteroconchia</taxon>
        <taxon>Euheterodonta</taxon>
        <taxon>Imparidentia</taxon>
        <taxon>Neoheterodontei</taxon>
        <taxon>Myida</taxon>
        <taxon>Dreissenoidea</taxon>
        <taxon>Dreissenidae</taxon>
        <taxon>Dreissena</taxon>
    </lineage>
</organism>
<protein>
    <submittedName>
        <fullName evidence="1">Uncharacterized protein</fullName>
    </submittedName>
</protein>
<dbReference type="EMBL" id="JAIWYP010000001">
    <property type="protein sequence ID" value="KAH3880000.1"/>
    <property type="molecule type" value="Genomic_DNA"/>
</dbReference>
<accession>A0A9D4MPS9</accession>
<comment type="caution">
    <text evidence="1">The sequence shown here is derived from an EMBL/GenBank/DDBJ whole genome shotgun (WGS) entry which is preliminary data.</text>
</comment>
<gene>
    <name evidence="1" type="ORF">DPMN_003912</name>
</gene>
<reference evidence="1" key="2">
    <citation type="submission" date="2020-11" db="EMBL/GenBank/DDBJ databases">
        <authorList>
            <person name="McCartney M.A."/>
            <person name="Auch B."/>
            <person name="Kono T."/>
            <person name="Mallez S."/>
            <person name="Becker A."/>
            <person name="Gohl D.M."/>
            <person name="Silverstein K.A.T."/>
            <person name="Koren S."/>
            <person name="Bechman K.B."/>
            <person name="Herman A."/>
            <person name="Abrahante J.E."/>
            <person name="Garbe J."/>
        </authorList>
    </citation>
    <scope>NUCLEOTIDE SEQUENCE</scope>
    <source>
        <strain evidence="1">Duluth1</strain>
        <tissue evidence="1">Whole animal</tissue>
    </source>
</reference>
<reference evidence="1" key="1">
    <citation type="journal article" date="2019" name="bioRxiv">
        <title>The Genome of the Zebra Mussel, Dreissena polymorpha: A Resource for Invasive Species Research.</title>
        <authorList>
            <person name="McCartney M.A."/>
            <person name="Auch B."/>
            <person name="Kono T."/>
            <person name="Mallez S."/>
            <person name="Zhang Y."/>
            <person name="Obille A."/>
            <person name="Becker A."/>
            <person name="Abrahante J.E."/>
            <person name="Garbe J."/>
            <person name="Badalamenti J.P."/>
            <person name="Herman A."/>
            <person name="Mangelson H."/>
            <person name="Liachko I."/>
            <person name="Sullivan S."/>
            <person name="Sone E.D."/>
            <person name="Koren S."/>
            <person name="Silverstein K.A.T."/>
            <person name="Beckman K.B."/>
            <person name="Gohl D.M."/>
        </authorList>
    </citation>
    <scope>NUCLEOTIDE SEQUENCE</scope>
    <source>
        <strain evidence="1">Duluth1</strain>
        <tissue evidence="1">Whole animal</tissue>
    </source>
</reference>
<proteinExistence type="predicted"/>
<name>A0A9D4MPS9_DREPO</name>
<evidence type="ECO:0000313" key="1">
    <source>
        <dbReference type="EMBL" id="KAH3880000.1"/>
    </source>
</evidence>
<evidence type="ECO:0000313" key="2">
    <source>
        <dbReference type="Proteomes" id="UP000828390"/>
    </source>
</evidence>